<protein>
    <recommendedName>
        <fullName evidence="3">Lipoprotein</fullName>
    </recommendedName>
</protein>
<comment type="caution">
    <text evidence="1">The sequence shown here is derived from an EMBL/GenBank/DDBJ whole genome shotgun (WGS) entry which is preliminary data.</text>
</comment>
<dbReference type="AlphaFoldDB" id="V4RPL0"/>
<dbReference type="EMBL" id="AWGB01000009">
    <property type="protein sequence ID" value="ESQ93158.1"/>
    <property type="molecule type" value="Genomic_DNA"/>
</dbReference>
<name>V4RPL0_9CAUL</name>
<evidence type="ECO:0000313" key="1">
    <source>
        <dbReference type="EMBL" id="ESQ93158.1"/>
    </source>
</evidence>
<gene>
    <name evidence="1" type="ORF">ABENE_06310</name>
</gene>
<evidence type="ECO:0000313" key="2">
    <source>
        <dbReference type="Proteomes" id="UP000017837"/>
    </source>
</evidence>
<dbReference type="Proteomes" id="UP000017837">
    <property type="component" value="Unassembled WGS sequence"/>
</dbReference>
<accession>V4RPL0</accession>
<keyword evidence="2" id="KW-1185">Reference proteome</keyword>
<sequence length="37" mass="3949">MKSLAIKLLCVAVLATSLSGCIIIDRSGADHLTYTRN</sequence>
<proteinExistence type="predicted"/>
<dbReference type="PATRIC" id="fig|1121022.4.peg.1255"/>
<evidence type="ECO:0008006" key="3">
    <source>
        <dbReference type="Google" id="ProtNLM"/>
    </source>
</evidence>
<dbReference type="PROSITE" id="PS51257">
    <property type="entry name" value="PROKAR_LIPOPROTEIN"/>
    <property type="match status" value="1"/>
</dbReference>
<reference evidence="1 2" key="1">
    <citation type="journal article" date="2014" name="Nature">
        <title>Sequential evolution of bacterial morphology by co-option of a developmental regulator.</title>
        <authorList>
            <person name="Jiang C."/>
            <person name="Brown P.J."/>
            <person name="Ducret A."/>
            <person name="Brun Y.V."/>
        </authorList>
    </citation>
    <scope>NUCLEOTIDE SEQUENCE [LARGE SCALE GENOMIC DNA]</scope>
    <source>
        <strain evidence="1 2">DSM 16100</strain>
    </source>
</reference>
<dbReference type="STRING" id="1121022.GCA_000376105_00637"/>
<organism evidence="1 2">
    <name type="scientific">Asticcacaulis benevestitus DSM 16100 = ATCC BAA-896</name>
    <dbReference type="NCBI Taxonomy" id="1121022"/>
    <lineage>
        <taxon>Bacteria</taxon>
        <taxon>Pseudomonadati</taxon>
        <taxon>Pseudomonadota</taxon>
        <taxon>Alphaproteobacteria</taxon>
        <taxon>Caulobacterales</taxon>
        <taxon>Caulobacteraceae</taxon>
        <taxon>Asticcacaulis</taxon>
    </lineage>
</organism>